<evidence type="ECO:0000256" key="1">
    <source>
        <dbReference type="SAM" id="MobiDB-lite"/>
    </source>
</evidence>
<keyword evidence="2" id="KW-0472">Membrane</keyword>
<dbReference type="AlphaFoldDB" id="A0A1A9WBQ6"/>
<proteinExistence type="predicted"/>
<feature type="transmembrane region" description="Helical" evidence="2">
    <location>
        <begin position="87"/>
        <end position="106"/>
    </location>
</feature>
<evidence type="ECO:0000313" key="3">
    <source>
        <dbReference type="EnsemblMetazoa" id="GBRI013700-PA"/>
    </source>
</evidence>
<reference evidence="4" key="1">
    <citation type="submission" date="2014-03" db="EMBL/GenBank/DDBJ databases">
        <authorList>
            <person name="Aksoy S."/>
            <person name="Warren W."/>
            <person name="Wilson R.K."/>
        </authorList>
    </citation>
    <scope>NUCLEOTIDE SEQUENCE [LARGE SCALE GENOMIC DNA]</scope>
    <source>
        <strain evidence="4">IAEA</strain>
    </source>
</reference>
<reference evidence="3" key="2">
    <citation type="submission" date="2020-05" db="UniProtKB">
        <authorList>
            <consortium name="EnsemblMetazoa"/>
        </authorList>
    </citation>
    <scope>IDENTIFICATION</scope>
    <source>
        <strain evidence="3">IAEA</strain>
    </source>
</reference>
<keyword evidence="2" id="KW-0812">Transmembrane</keyword>
<keyword evidence="4" id="KW-1185">Reference proteome</keyword>
<evidence type="ECO:0000256" key="2">
    <source>
        <dbReference type="SAM" id="Phobius"/>
    </source>
</evidence>
<sequence length="112" mass="13399">MIVENTTNLLFNSDKEREERRREEKRREEKRRKEKRWERKSEEERRTYKLIFVIVKVDLLPLIKSLFVKRRTSIADMVLPYVAVRVSIPVVCVSIPMGFACPLLLIKQPITV</sequence>
<dbReference type="EnsemblMetazoa" id="GBRI013700-RA">
    <property type="protein sequence ID" value="GBRI013700-PA"/>
    <property type="gene ID" value="GBRI013700"/>
</dbReference>
<keyword evidence="2" id="KW-1133">Transmembrane helix</keyword>
<dbReference type="Proteomes" id="UP000091820">
    <property type="component" value="Unassembled WGS sequence"/>
</dbReference>
<organism evidence="3 4">
    <name type="scientific">Glossina brevipalpis</name>
    <dbReference type="NCBI Taxonomy" id="37001"/>
    <lineage>
        <taxon>Eukaryota</taxon>
        <taxon>Metazoa</taxon>
        <taxon>Ecdysozoa</taxon>
        <taxon>Arthropoda</taxon>
        <taxon>Hexapoda</taxon>
        <taxon>Insecta</taxon>
        <taxon>Pterygota</taxon>
        <taxon>Neoptera</taxon>
        <taxon>Endopterygota</taxon>
        <taxon>Diptera</taxon>
        <taxon>Brachycera</taxon>
        <taxon>Muscomorpha</taxon>
        <taxon>Hippoboscoidea</taxon>
        <taxon>Glossinidae</taxon>
        <taxon>Glossina</taxon>
    </lineage>
</organism>
<name>A0A1A9WBQ6_9MUSC</name>
<accession>A0A1A9WBQ6</accession>
<feature type="region of interest" description="Disordered" evidence="1">
    <location>
        <begin position="1"/>
        <end position="43"/>
    </location>
</feature>
<dbReference type="VEuPathDB" id="VectorBase:GBRI013700"/>
<evidence type="ECO:0000313" key="4">
    <source>
        <dbReference type="Proteomes" id="UP000091820"/>
    </source>
</evidence>
<feature type="compositionally biased region" description="Polar residues" evidence="1">
    <location>
        <begin position="1"/>
        <end position="11"/>
    </location>
</feature>
<feature type="compositionally biased region" description="Basic and acidic residues" evidence="1">
    <location>
        <begin position="13"/>
        <end position="27"/>
    </location>
</feature>
<protein>
    <submittedName>
        <fullName evidence="3">Uncharacterized protein</fullName>
    </submittedName>
</protein>